<feature type="compositionally biased region" description="Basic and acidic residues" evidence="2">
    <location>
        <begin position="322"/>
        <end position="331"/>
    </location>
</feature>
<evidence type="ECO:0008006" key="5">
    <source>
        <dbReference type="Google" id="ProtNLM"/>
    </source>
</evidence>
<dbReference type="EMBL" id="MU006781">
    <property type="protein sequence ID" value="KAF2642654.1"/>
    <property type="molecule type" value="Genomic_DNA"/>
</dbReference>
<feature type="compositionally biased region" description="Low complexity" evidence="2">
    <location>
        <begin position="357"/>
        <end position="367"/>
    </location>
</feature>
<feature type="region of interest" description="Disordered" evidence="2">
    <location>
        <begin position="1"/>
        <end position="119"/>
    </location>
</feature>
<feature type="compositionally biased region" description="Basic and acidic residues" evidence="2">
    <location>
        <begin position="36"/>
        <end position="49"/>
    </location>
</feature>
<feature type="region of interest" description="Disordered" evidence="2">
    <location>
        <begin position="251"/>
        <end position="298"/>
    </location>
</feature>
<gene>
    <name evidence="3" type="ORF">P280DRAFT_478740</name>
</gene>
<feature type="compositionally biased region" description="Low complexity" evidence="2">
    <location>
        <begin position="13"/>
        <end position="33"/>
    </location>
</feature>
<feature type="region of interest" description="Disordered" evidence="2">
    <location>
        <begin position="322"/>
        <end position="510"/>
    </location>
</feature>
<feature type="compositionally biased region" description="Polar residues" evidence="2">
    <location>
        <begin position="375"/>
        <end position="392"/>
    </location>
</feature>
<feature type="compositionally biased region" description="Low complexity" evidence="2">
    <location>
        <begin position="558"/>
        <end position="567"/>
    </location>
</feature>
<dbReference type="Proteomes" id="UP000799753">
    <property type="component" value="Unassembled WGS sequence"/>
</dbReference>
<feature type="compositionally biased region" description="Polar residues" evidence="2">
    <location>
        <begin position="471"/>
        <end position="481"/>
    </location>
</feature>
<name>A0A6A6S8X9_9PLEO</name>
<protein>
    <recommendedName>
        <fullName evidence="5">Centrosomin N-terminal motif 1 domain-containing protein</fullName>
    </recommendedName>
</protein>
<evidence type="ECO:0000313" key="3">
    <source>
        <dbReference type="EMBL" id="KAF2642654.1"/>
    </source>
</evidence>
<proteinExistence type="predicted"/>
<keyword evidence="4" id="KW-1185">Reference proteome</keyword>
<sequence length="613" mass="69200">MSTPISRYPAQGSPTPTTSTHSLSSFTSSNSASVEPRSEYLRHALDAKRAKQSTPAPTPPETKPQRVPADEEDSDPWLDHAKGEKEGPRVTNRRTRRPSEGPTQRHLTTREQQAETDKMKGVLFDLNMKLELIRQQNHELKDHMDEADERITELEHFEDEVYDLRELNNGLELKYQEQSDEVQELRERNAEILQIQDESVANMEKQNTALEEAAEIILRMEKENDALTQENALLKGQVENFQRTQTDGACCHGNDVNRHPSRVCSIDESRPSTSHFDSDYYSQPSSPQDKVSKESLPSLKVSDRARNFLTLNRESQKSINDLKKRFSDASMKKVRPKSTYSEVPQIPVGHQQDRRSPAPAQQTPARTARWKKPVTQVSPATSHPSTQRTPRTPTEGLRNMFHNNLSLDGLARSSRPSASYAKSPVESKNLRSSQNSDRAQDPTDDTQIPPRHSSRQAQTSGSHEKLPPHHPTQSLYQSPSVRSDPEIDAQTENSEWEKNNPPESVISDLTTVPDLPDYRARWFMTVDKLGRDRDRGTGTAFGPSSTAVVPVARNRQGAAASAATTPAAHHRRQLAPSLSSSWSGMSQEHNFLFNPSEDEDGFMERFKSRRRER</sequence>
<dbReference type="AlphaFoldDB" id="A0A6A6S8X9"/>
<feature type="compositionally biased region" description="Polar residues" evidence="2">
    <location>
        <begin position="576"/>
        <end position="589"/>
    </location>
</feature>
<organism evidence="3 4">
    <name type="scientific">Massarina eburnea CBS 473.64</name>
    <dbReference type="NCBI Taxonomy" id="1395130"/>
    <lineage>
        <taxon>Eukaryota</taxon>
        <taxon>Fungi</taxon>
        <taxon>Dikarya</taxon>
        <taxon>Ascomycota</taxon>
        <taxon>Pezizomycotina</taxon>
        <taxon>Dothideomycetes</taxon>
        <taxon>Pleosporomycetidae</taxon>
        <taxon>Pleosporales</taxon>
        <taxon>Massarineae</taxon>
        <taxon>Massarinaceae</taxon>
        <taxon>Massarina</taxon>
    </lineage>
</organism>
<feature type="compositionally biased region" description="Basic and acidic residues" evidence="2">
    <location>
        <begin position="108"/>
        <end position="119"/>
    </location>
</feature>
<evidence type="ECO:0000256" key="2">
    <source>
        <dbReference type="SAM" id="MobiDB-lite"/>
    </source>
</evidence>
<reference evidence="3" key="1">
    <citation type="journal article" date="2020" name="Stud. Mycol.">
        <title>101 Dothideomycetes genomes: a test case for predicting lifestyles and emergence of pathogens.</title>
        <authorList>
            <person name="Haridas S."/>
            <person name="Albert R."/>
            <person name="Binder M."/>
            <person name="Bloem J."/>
            <person name="Labutti K."/>
            <person name="Salamov A."/>
            <person name="Andreopoulos B."/>
            <person name="Baker S."/>
            <person name="Barry K."/>
            <person name="Bills G."/>
            <person name="Bluhm B."/>
            <person name="Cannon C."/>
            <person name="Castanera R."/>
            <person name="Culley D."/>
            <person name="Daum C."/>
            <person name="Ezra D."/>
            <person name="Gonzalez J."/>
            <person name="Henrissat B."/>
            <person name="Kuo A."/>
            <person name="Liang C."/>
            <person name="Lipzen A."/>
            <person name="Lutzoni F."/>
            <person name="Magnuson J."/>
            <person name="Mondo S."/>
            <person name="Nolan M."/>
            <person name="Ohm R."/>
            <person name="Pangilinan J."/>
            <person name="Park H.-J."/>
            <person name="Ramirez L."/>
            <person name="Alfaro M."/>
            <person name="Sun H."/>
            <person name="Tritt A."/>
            <person name="Yoshinaga Y."/>
            <person name="Zwiers L.-H."/>
            <person name="Turgeon B."/>
            <person name="Goodwin S."/>
            <person name="Spatafora J."/>
            <person name="Crous P."/>
            <person name="Grigoriev I."/>
        </authorList>
    </citation>
    <scope>NUCLEOTIDE SEQUENCE</scope>
    <source>
        <strain evidence="3">CBS 473.64</strain>
    </source>
</reference>
<feature type="region of interest" description="Disordered" evidence="2">
    <location>
        <begin position="555"/>
        <end position="613"/>
    </location>
</feature>
<evidence type="ECO:0000256" key="1">
    <source>
        <dbReference type="SAM" id="Coils"/>
    </source>
</evidence>
<feature type="compositionally biased region" description="Basic and acidic residues" evidence="2">
    <location>
        <begin position="77"/>
        <end position="88"/>
    </location>
</feature>
<feature type="coiled-coil region" evidence="1">
    <location>
        <begin position="130"/>
        <end position="244"/>
    </location>
</feature>
<evidence type="ECO:0000313" key="4">
    <source>
        <dbReference type="Proteomes" id="UP000799753"/>
    </source>
</evidence>
<dbReference type="OrthoDB" id="10251744at2759"/>
<feature type="compositionally biased region" description="Polar residues" evidence="2">
    <location>
        <begin position="271"/>
        <end position="289"/>
    </location>
</feature>
<accession>A0A6A6S8X9</accession>
<keyword evidence="1" id="KW-0175">Coiled coil</keyword>